<feature type="compositionally biased region" description="Basic and acidic residues" evidence="1">
    <location>
        <begin position="421"/>
        <end position="430"/>
    </location>
</feature>
<evidence type="ECO:0000313" key="4">
    <source>
        <dbReference type="Proteomes" id="UP000230407"/>
    </source>
</evidence>
<evidence type="ECO:0000313" key="3">
    <source>
        <dbReference type="EMBL" id="PJF01598.1"/>
    </source>
</evidence>
<dbReference type="PANTHER" id="PTHR43685">
    <property type="entry name" value="GLYCOSYLTRANSFERASE"/>
    <property type="match status" value="1"/>
</dbReference>
<dbReference type="InterPro" id="IPR029044">
    <property type="entry name" value="Nucleotide-diphossugar_trans"/>
</dbReference>
<evidence type="ECO:0000256" key="1">
    <source>
        <dbReference type="SAM" id="MobiDB-lite"/>
    </source>
</evidence>
<dbReference type="Proteomes" id="UP000230407">
    <property type="component" value="Unassembled WGS sequence"/>
</dbReference>
<reference evidence="3 4" key="1">
    <citation type="submission" date="2017-11" db="EMBL/GenBank/DDBJ databases">
        <title>Streptomyces carmine sp. nov., a novel actinomycete isolated from Sophora alopecuroides in Xinjiang, China.</title>
        <authorList>
            <person name="Wang Y."/>
            <person name="Luo X."/>
            <person name="Wan C."/>
            <person name="Zhang L."/>
        </authorList>
    </citation>
    <scope>NUCLEOTIDE SEQUENCE [LARGE SCALE GENOMIC DNA]</scope>
    <source>
        <strain evidence="3 4">TRM SA0054</strain>
    </source>
</reference>
<protein>
    <recommendedName>
        <fullName evidence="2">Glycosyltransferase 2-like domain-containing protein</fullName>
    </recommendedName>
</protein>
<dbReference type="PANTHER" id="PTHR43685:SF2">
    <property type="entry name" value="GLYCOSYLTRANSFERASE 2-LIKE DOMAIN-CONTAINING PROTEIN"/>
    <property type="match status" value="1"/>
</dbReference>
<dbReference type="InterPro" id="IPR001173">
    <property type="entry name" value="Glyco_trans_2-like"/>
</dbReference>
<feature type="region of interest" description="Disordered" evidence="1">
    <location>
        <begin position="1"/>
        <end position="90"/>
    </location>
</feature>
<proteinExistence type="predicted"/>
<dbReference type="InterPro" id="IPR050834">
    <property type="entry name" value="Glycosyltransf_2"/>
</dbReference>
<evidence type="ECO:0000259" key="2">
    <source>
        <dbReference type="Pfam" id="PF00535"/>
    </source>
</evidence>
<keyword evidence="4" id="KW-1185">Reference proteome</keyword>
<dbReference type="AlphaFoldDB" id="A0A2M8MBL6"/>
<comment type="caution">
    <text evidence="3">The sequence shown here is derived from an EMBL/GenBank/DDBJ whole genome shotgun (WGS) entry which is preliminary data.</text>
</comment>
<dbReference type="EMBL" id="PGGW01000010">
    <property type="protein sequence ID" value="PJF01598.1"/>
    <property type="molecule type" value="Genomic_DNA"/>
</dbReference>
<sequence>MPHGHPAPVGRPAAGGSGPCRRGRCGGGGSTEAIDSTPATYPVGRPPRPVFGTRSEVIPAREEPRRPAGPREWFAGTVRRPVPPADGRRSRVRPTALFSGHTGTDRSSSTELFRHRPEVLRGTPVLVSVIIPTHNRPERLAVALQSVRTLDFDSRQLEVIVVNDHGSPVDDVVEEAGRYMNVQLIDQPSQSGPSAARNRGLEVARGEFVAFLDDDDVFSPQHLAGTLPLLRDGADLVYVNINIARTRVTGTTIDDAEVFVRLDFPFDRGLLDVTNHFAPSAVVCRSPRSAGAFFDTALSVEEDWDFFLKLAHGHGYRVVHQPQVAIALHRIPGVDSLTTPTSDDIAALKTYEDNWHLICERWPATTERAQQVRRFMPVMYQMAYARLEAGVPLDHHYYERTLQVLYRALGDPQPSPEQVEDELRAALDGR</sequence>
<feature type="region of interest" description="Disordered" evidence="1">
    <location>
        <begin position="410"/>
        <end position="430"/>
    </location>
</feature>
<dbReference type="GO" id="GO:0044010">
    <property type="term" value="P:single-species biofilm formation"/>
    <property type="evidence" value="ECO:0007669"/>
    <property type="project" value="TreeGrafter"/>
</dbReference>
<dbReference type="Pfam" id="PF00535">
    <property type="entry name" value="Glycos_transf_2"/>
    <property type="match status" value="1"/>
</dbReference>
<gene>
    <name evidence="3" type="ORF">CUT44_02800</name>
</gene>
<name>A0A2M8MBL6_9ACTN</name>
<dbReference type="CDD" id="cd00761">
    <property type="entry name" value="Glyco_tranf_GTA_type"/>
    <property type="match status" value="1"/>
</dbReference>
<accession>A0A2M8MBL6</accession>
<organism evidence="3 4">
    <name type="scientific">Streptomyces carminius</name>
    <dbReference type="NCBI Taxonomy" id="2665496"/>
    <lineage>
        <taxon>Bacteria</taxon>
        <taxon>Bacillati</taxon>
        <taxon>Actinomycetota</taxon>
        <taxon>Actinomycetes</taxon>
        <taxon>Kitasatosporales</taxon>
        <taxon>Streptomycetaceae</taxon>
        <taxon>Streptomyces</taxon>
    </lineage>
</organism>
<feature type="domain" description="Glycosyltransferase 2-like" evidence="2">
    <location>
        <begin position="128"/>
        <end position="246"/>
    </location>
</feature>
<dbReference type="SUPFAM" id="SSF53448">
    <property type="entry name" value="Nucleotide-diphospho-sugar transferases"/>
    <property type="match status" value="1"/>
</dbReference>
<dbReference type="Gene3D" id="3.90.550.10">
    <property type="entry name" value="Spore Coat Polysaccharide Biosynthesis Protein SpsA, Chain A"/>
    <property type="match status" value="1"/>
</dbReference>